<keyword evidence="8" id="KW-0378">Hydrolase</keyword>
<dbReference type="EMBL" id="JAERMS010000027">
    <property type="protein sequence ID" value="MBO1363799.1"/>
    <property type="molecule type" value="Genomic_DNA"/>
</dbReference>
<evidence type="ECO:0000256" key="13">
    <source>
        <dbReference type="SAM" id="SignalP"/>
    </source>
</evidence>
<dbReference type="PANTHER" id="PTHR31120">
    <property type="entry name" value="METALLOPROTEASE TIKI"/>
    <property type="match status" value="1"/>
</dbReference>
<sequence>MKKTVFSLLLLCAAAVGANAQLLYKISGKGFAKPSYIIGTHHLANGSFAEKIAGVKEALDRSEQVYGELSFDDMMNPDSMKLMQASMMLPEGQSLKTILTPEQYKKLDDFLVKTMGVGISNPQLEAQLGRVNPEALVTQLTVIIYMMRHPGEFDPANQFDHYFQKQAKESHKPVGGFETVAFQTNLLFNTKPMKRQIEDLMCFIDHEAHFSELIDTMSKAFYNQDIKALKAVMDTKLGDQCDATPEEEAALIDNRNANWLRLMPAIMQARPTLFVVGAGHLPGDKGVLEGLRKLGYKVE</sequence>
<comment type="caution">
    <text evidence="14">The sequence shown here is derived from an EMBL/GenBank/DDBJ whole genome shotgun (WGS) entry which is preliminary data.</text>
</comment>
<proteinExistence type="predicted"/>
<comment type="cofactor">
    <cofactor evidence="1">
        <name>Mn(2+)</name>
        <dbReference type="ChEBI" id="CHEBI:29035"/>
    </cofactor>
</comment>
<evidence type="ECO:0000256" key="3">
    <source>
        <dbReference type="ARBA" id="ARBA00004479"/>
    </source>
</evidence>
<organism evidence="14 15">
    <name type="scientific">Prevotella illustrans</name>
    <dbReference type="NCBI Taxonomy" id="2800387"/>
    <lineage>
        <taxon>Bacteria</taxon>
        <taxon>Pseudomonadati</taxon>
        <taxon>Bacteroidota</taxon>
        <taxon>Bacteroidia</taxon>
        <taxon>Bacteroidales</taxon>
        <taxon>Prevotellaceae</taxon>
        <taxon>Prevotella</taxon>
    </lineage>
</organism>
<keyword evidence="15" id="KW-1185">Reference proteome</keyword>
<evidence type="ECO:0000256" key="10">
    <source>
        <dbReference type="ARBA" id="ARBA00023049"/>
    </source>
</evidence>
<evidence type="ECO:0000256" key="2">
    <source>
        <dbReference type="ARBA" id="ARBA00001941"/>
    </source>
</evidence>
<keyword evidence="5" id="KW-0812">Transmembrane</keyword>
<evidence type="ECO:0000256" key="6">
    <source>
        <dbReference type="ARBA" id="ARBA00022723"/>
    </source>
</evidence>
<keyword evidence="10" id="KW-0482">Metalloprotease</keyword>
<dbReference type="PANTHER" id="PTHR31120:SF6">
    <property type="entry name" value="METALLOPROTEASE TIKI HOMOLOG"/>
    <property type="match status" value="1"/>
</dbReference>
<comment type="subcellular location">
    <subcellularLocation>
        <location evidence="3">Membrane</location>
        <topology evidence="3">Single-pass type I membrane protein</topology>
    </subcellularLocation>
</comment>
<comment type="cofactor">
    <cofactor evidence="2">
        <name>Co(2+)</name>
        <dbReference type="ChEBI" id="CHEBI:48828"/>
    </cofactor>
</comment>
<evidence type="ECO:0000313" key="15">
    <source>
        <dbReference type="Proteomes" id="UP000664265"/>
    </source>
</evidence>
<keyword evidence="11" id="KW-0472">Membrane</keyword>
<dbReference type="Proteomes" id="UP000664265">
    <property type="component" value="Unassembled WGS sequence"/>
</dbReference>
<name>A0ABS3M6J5_9BACT</name>
<dbReference type="RefSeq" id="WP_107581841.1">
    <property type="nucleotide sequence ID" value="NZ_JAERMS010000027.1"/>
</dbReference>
<evidence type="ECO:0000256" key="11">
    <source>
        <dbReference type="ARBA" id="ARBA00023136"/>
    </source>
</evidence>
<accession>A0ABS3M6J5</accession>
<dbReference type="CDD" id="cd14789">
    <property type="entry name" value="Tiki"/>
    <property type="match status" value="1"/>
</dbReference>
<dbReference type="InterPro" id="IPR040230">
    <property type="entry name" value="TIKI1/2-like"/>
</dbReference>
<evidence type="ECO:0000313" key="14">
    <source>
        <dbReference type="EMBL" id="MBO1363799.1"/>
    </source>
</evidence>
<evidence type="ECO:0000256" key="7">
    <source>
        <dbReference type="ARBA" id="ARBA00022729"/>
    </source>
</evidence>
<protein>
    <submittedName>
        <fullName evidence="14">TraB/GumN family protein</fullName>
    </submittedName>
</protein>
<keyword evidence="6" id="KW-0479">Metal-binding</keyword>
<feature type="signal peptide" evidence="13">
    <location>
        <begin position="1"/>
        <end position="20"/>
    </location>
</feature>
<keyword evidence="7 13" id="KW-0732">Signal</keyword>
<keyword evidence="4" id="KW-0645">Protease</keyword>
<keyword evidence="12" id="KW-0325">Glycoprotein</keyword>
<evidence type="ECO:0000256" key="8">
    <source>
        <dbReference type="ARBA" id="ARBA00022801"/>
    </source>
</evidence>
<evidence type="ECO:0000256" key="5">
    <source>
        <dbReference type="ARBA" id="ARBA00022692"/>
    </source>
</evidence>
<evidence type="ECO:0000256" key="4">
    <source>
        <dbReference type="ARBA" id="ARBA00022670"/>
    </source>
</evidence>
<evidence type="ECO:0000256" key="9">
    <source>
        <dbReference type="ARBA" id="ARBA00022989"/>
    </source>
</evidence>
<dbReference type="Pfam" id="PF01963">
    <property type="entry name" value="TraB_PrgY_gumN"/>
    <property type="match status" value="1"/>
</dbReference>
<evidence type="ECO:0000256" key="1">
    <source>
        <dbReference type="ARBA" id="ARBA00001936"/>
    </source>
</evidence>
<keyword evidence="9" id="KW-1133">Transmembrane helix</keyword>
<feature type="chain" id="PRO_5047093719" evidence="13">
    <location>
        <begin position="21"/>
        <end position="299"/>
    </location>
</feature>
<evidence type="ECO:0000256" key="12">
    <source>
        <dbReference type="ARBA" id="ARBA00023180"/>
    </source>
</evidence>
<dbReference type="InterPro" id="IPR002816">
    <property type="entry name" value="TraB/PrgY/GumN_fam"/>
</dbReference>
<gene>
    <name evidence="14" type="ORF">JHU38_08465</name>
</gene>
<reference evidence="14 15" key="1">
    <citation type="submission" date="2021-01" db="EMBL/GenBank/DDBJ databases">
        <title>Prevotella A2931 sp. nov.</title>
        <authorList>
            <person name="Buhl M."/>
            <person name="Oberhettinger P."/>
        </authorList>
    </citation>
    <scope>NUCLEOTIDE SEQUENCE [LARGE SCALE GENOMIC DNA]</scope>
    <source>
        <strain evidence="14 15">A2931</strain>
    </source>
</reference>